<dbReference type="Gene3D" id="3.30.70.330">
    <property type="match status" value="1"/>
</dbReference>
<dbReference type="PANTHER" id="PTHR48024:SF56">
    <property type="entry name" value="HETEROGENEOUS NUCLEAR RIBONUCLEOPROTEIN A0"/>
    <property type="match status" value="1"/>
</dbReference>
<dbReference type="InterPro" id="IPR050886">
    <property type="entry name" value="RNA-binding_reg"/>
</dbReference>
<protein>
    <recommendedName>
        <fullName evidence="3">RRM domain-containing protein</fullName>
    </recommendedName>
</protein>
<evidence type="ECO:0000313" key="5">
    <source>
        <dbReference type="Proteomes" id="UP000489600"/>
    </source>
</evidence>
<reference evidence="4" key="1">
    <citation type="submission" date="2019-07" db="EMBL/GenBank/DDBJ databases">
        <authorList>
            <person name="Dittberner H."/>
        </authorList>
    </citation>
    <scope>NUCLEOTIDE SEQUENCE [LARGE SCALE GENOMIC DNA]</scope>
</reference>
<evidence type="ECO:0000256" key="2">
    <source>
        <dbReference type="PROSITE-ProRule" id="PRU00176"/>
    </source>
</evidence>
<dbReference type="EMBL" id="CABITT030000001">
    <property type="protein sequence ID" value="VVA92237.1"/>
    <property type="molecule type" value="Genomic_DNA"/>
</dbReference>
<feature type="domain" description="RRM" evidence="3">
    <location>
        <begin position="3"/>
        <end position="65"/>
    </location>
</feature>
<dbReference type="PROSITE" id="PS50102">
    <property type="entry name" value="RRM"/>
    <property type="match status" value="1"/>
</dbReference>
<dbReference type="PANTHER" id="PTHR48024">
    <property type="entry name" value="GEO13361P1-RELATED"/>
    <property type="match status" value="1"/>
</dbReference>
<gene>
    <name evidence="4" type="ORF">ANE_LOCUS2682</name>
</gene>
<organism evidence="4 5">
    <name type="scientific">Arabis nemorensis</name>
    <dbReference type="NCBI Taxonomy" id="586526"/>
    <lineage>
        <taxon>Eukaryota</taxon>
        <taxon>Viridiplantae</taxon>
        <taxon>Streptophyta</taxon>
        <taxon>Embryophyta</taxon>
        <taxon>Tracheophyta</taxon>
        <taxon>Spermatophyta</taxon>
        <taxon>Magnoliopsida</taxon>
        <taxon>eudicotyledons</taxon>
        <taxon>Gunneridae</taxon>
        <taxon>Pentapetalae</taxon>
        <taxon>rosids</taxon>
        <taxon>malvids</taxon>
        <taxon>Brassicales</taxon>
        <taxon>Brassicaceae</taxon>
        <taxon>Arabideae</taxon>
        <taxon>Arabis</taxon>
    </lineage>
</organism>
<keyword evidence="1 2" id="KW-0694">RNA-binding</keyword>
<dbReference type="SMART" id="SM00360">
    <property type="entry name" value="RRM"/>
    <property type="match status" value="1"/>
</dbReference>
<dbReference type="SUPFAM" id="SSF54928">
    <property type="entry name" value="RNA-binding domain, RBD"/>
    <property type="match status" value="1"/>
</dbReference>
<dbReference type="GO" id="GO:0003723">
    <property type="term" value="F:RNA binding"/>
    <property type="evidence" value="ECO:0007669"/>
    <property type="project" value="UniProtKB-UniRule"/>
</dbReference>
<keyword evidence="5" id="KW-1185">Reference proteome</keyword>
<evidence type="ECO:0000259" key="3">
    <source>
        <dbReference type="PROSITE" id="PS50102"/>
    </source>
</evidence>
<dbReference type="OrthoDB" id="1109990at2759"/>
<accession>A0A565AS67</accession>
<name>A0A565AS67_9BRAS</name>
<dbReference type="GO" id="GO:0005634">
    <property type="term" value="C:nucleus"/>
    <property type="evidence" value="ECO:0007669"/>
    <property type="project" value="TreeGrafter"/>
</dbReference>
<dbReference type="Pfam" id="PF00076">
    <property type="entry name" value="RRM_1"/>
    <property type="match status" value="1"/>
</dbReference>
<dbReference type="InterPro" id="IPR000504">
    <property type="entry name" value="RRM_dom"/>
</dbReference>
<dbReference type="InterPro" id="IPR035979">
    <property type="entry name" value="RBD_domain_sf"/>
</dbReference>
<evidence type="ECO:0000256" key="1">
    <source>
        <dbReference type="ARBA" id="ARBA00022884"/>
    </source>
</evidence>
<dbReference type="Proteomes" id="UP000489600">
    <property type="component" value="Unassembled WGS sequence"/>
</dbReference>
<comment type="caution">
    <text evidence="4">The sequence shown here is derived from an EMBL/GenBank/DDBJ whole genome shotgun (WGS) entry which is preliminary data.</text>
</comment>
<proteinExistence type="predicted"/>
<sequence>MAAKIHVGNLSLNTTLDTFRQAFSDDGQVLDAIVMTDTDTGMSRGFGYVTYSTVSEAGVAIEEMNDQGDFEKYPKF</sequence>
<dbReference type="AlphaFoldDB" id="A0A565AS67"/>
<dbReference type="InterPro" id="IPR012677">
    <property type="entry name" value="Nucleotide-bd_a/b_plait_sf"/>
</dbReference>
<evidence type="ECO:0000313" key="4">
    <source>
        <dbReference type="EMBL" id="VVA92237.1"/>
    </source>
</evidence>